<dbReference type="EMBL" id="PNBA02000017">
    <property type="protein sequence ID" value="KAG6394787.1"/>
    <property type="molecule type" value="Genomic_DNA"/>
</dbReference>
<reference evidence="4" key="1">
    <citation type="submission" date="2018-01" db="EMBL/GenBank/DDBJ databases">
        <authorList>
            <person name="Mao J.F."/>
        </authorList>
    </citation>
    <scope>NUCLEOTIDE SEQUENCE</scope>
    <source>
        <strain evidence="4">Huo1</strain>
        <tissue evidence="4">Leaf</tissue>
    </source>
</reference>
<dbReference type="InterPro" id="IPR036663">
    <property type="entry name" value="Fumarylacetoacetase_C_sf"/>
</dbReference>
<dbReference type="InterPro" id="IPR011234">
    <property type="entry name" value="Fumarylacetoacetase-like_C"/>
</dbReference>
<name>A0A8X8Z833_SALSN</name>
<dbReference type="Proteomes" id="UP000298416">
    <property type="component" value="Unassembled WGS sequence"/>
</dbReference>
<keyword evidence="2" id="KW-0479">Metal-binding</keyword>
<proteinExistence type="inferred from homology"/>
<dbReference type="GO" id="GO:0005739">
    <property type="term" value="C:mitochondrion"/>
    <property type="evidence" value="ECO:0007669"/>
    <property type="project" value="TreeGrafter"/>
</dbReference>
<evidence type="ECO:0000256" key="1">
    <source>
        <dbReference type="ARBA" id="ARBA00010211"/>
    </source>
</evidence>
<evidence type="ECO:0000259" key="3">
    <source>
        <dbReference type="Pfam" id="PF01557"/>
    </source>
</evidence>
<dbReference type="GO" id="GO:0018773">
    <property type="term" value="F:acetylpyruvate hydrolase activity"/>
    <property type="evidence" value="ECO:0007669"/>
    <property type="project" value="TreeGrafter"/>
</dbReference>
<evidence type="ECO:0000313" key="4">
    <source>
        <dbReference type="EMBL" id="KAG6394787.1"/>
    </source>
</evidence>
<organism evidence="4">
    <name type="scientific">Salvia splendens</name>
    <name type="common">Scarlet sage</name>
    <dbReference type="NCBI Taxonomy" id="180675"/>
    <lineage>
        <taxon>Eukaryota</taxon>
        <taxon>Viridiplantae</taxon>
        <taxon>Streptophyta</taxon>
        <taxon>Embryophyta</taxon>
        <taxon>Tracheophyta</taxon>
        <taxon>Spermatophyta</taxon>
        <taxon>Magnoliopsida</taxon>
        <taxon>eudicotyledons</taxon>
        <taxon>Gunneridae</taxon>
        <taxon>Pentapetalae</taxon>
        <taxon>asterids</taxon>
        <taxon>lamiids</taxon>
        <taxon>Lamiales</taxon>
        <taxon>Lamiaceae</taxon>
        <taxon>Nepetoideae</taxon>
        <taxon>Mentheae</taxon>
        <taxon>Salviinae</taxon>
        <taxon>Salvia</taxon>
        <taxon>Salvia subgen. Calosphace</taxon>
        <taxon>core Calosphace</taxon>
    </lineage>
</organism>
<dbReference type="SUPFAM" id="SSF56529">
    <property type="entry name" value="FAH"/>
    <property type="match status" value="1"/>
</dbReference>
<dbReference type="PANTHER" id="PTHR11820:SF7">
    <property type="entry name" value="ACYLPYRUVASE FAHD1, MITOCHONDRIAL"/>
    <property type="match status" value="1"/>
</dbReference>
<dbReference type="Gene3D" id="3.90.850.10">
    <property type="entry name" value="Fumarylacetoacetase-like, C-terminal domain"/>
    <property type="match status" value="1"/>
</dbReference>
<reference evidence="4" key="2">
    <citation type="submission" date="2020-08" db="EMBL/GenBank/DDBJ databases">
        <title>Plant Genome Project.</title>
        <authorList>
            <person name="Zhang R.-G."/>
        </authorList>
    </citation>
    <scope>NUCLEOTIDE SEQUENCE</scope>
    <source>
        <strain evidence="4">Huo1</strain>
        <tissue evidence="4">Leaf</tissue>
    </source>
</reference>
<feature type="domain" description="Fumarylacetoacetase-like C-terminal" evidence="3">
    <location>
        <begin position="87"/>
        <end position="157"/>
    </location>
</feature>
<accession>A0A8X8Z833</accession>
<sequence length="182" mass="20136">MESCNPVYTPVEIGQELRKHDGEAKVDPTYFKSLVGSLRYLTCTRPDILYGVGLISRYMETPSQSHLNAVKGILRYIKVCRSSVVCSAAKGQDTFTPISSILPKSMLPDPHNIELWLKVDGQIRQKGSTSDMIFKIPFLISHISSLFTLLEGDLILTAYAHNVKQFAVLLRTPKGAGPVKIG</sequence>
<protein>
    <recommendedName>
        <fullName evidence="3">Fumarylacetoacetase-like C-terminal domain-containing protein</fullName>
    </recommendedName>
</protein>
<evidence type="ECO:0000313" key="5">
    <source>
        <dbReference type="Proteomes" id="UP000298416"/>
    </source>
</evidence>
<evidence type="ECO:0000256" key="2">
    <source>
        <dbReference type="ARBA" id="ARBA00022723"/>
    </source>
</evidence>
<dbReference type="AlphaFoldDB" id="A0A8X8Z833"/>
<dbReference type="GO" id="GO:0046872">
    <property type="term" value="F:metal ion binding"/>
    <property type="evidence" value="ECO:0007669"/>
    <property type="project" value="UniProtKB-KW"/>
</dbReference>
<dbReference type="PANTHER" id="PTHR11820">
    <property type="entry name" value="ACYLPYRUVASE"/>
    <property type="match status" value="1"/>
</dbReference>
<comment type="similarity">
    <text evidence="1">Belongs to the FAH family.</text>
</comment>
<dbReference type="Pfam" id="PF01557">
    <property type="entry name" value="FAA_hydrolase"/>
    <property type="match status" value="1"/>
</dbReference>
<keyword evidence="5" id="KW-1185">Reference proteome</keyword>
<comment type="caution">
    <text evidence="4">The sequence shown here is derived from an EMBL/GenBank/DDBJ whole genome shotgun (WGS) entry which is preliminary data.</text>
</comment>
<gene>
    <name evidence="4" type="ORF">SASPL_145377</name>
</gene>